<comment type="caution">
    <text evidence="8">The sequence shown here is derived from an EMBL/GenBank/DDBJ whole genome shotgun (WGS) entry which is preliminary data.</text>
</comment>
<gene>
    <name evidence="8" type="ORF">ACFFIX_13940</name>
</gene>
<keyword evidence="9" id="KW-1185">Reference proteome</keyword>
<name>A0ABV6GFS9_9BACI</name>
<proteinExistence type="inferred from homology"/>
<keyword evidence="6 7" id="KW-0472">Membrane</keyword>
<evidence type="ECO:0000313" key="8">
    <source>
        <dbReference type="EMBL" id="MFC0272536.1"/>
    </source>
</evidence>
<comment type="subcellular location">
    <subcellularLocation>
        <location evidence="1">Cell membrane</location>
        <topology evidence="1">Multi-pass membrane protein</topology>
    </subcellularLocation>
</comment>
<evidence type="ECO:0000256" key="3">
    <source>
        <dbReference type="ARBA" id="ARBA00022475"/>
    </source>
</evidence>
<dbReference type="EMBL" id="JBHLVO010000011">
    <property type="protein sequence ID" value="MFC0272536.1"/>
    <property type="molecule type" value="Genomic_DNA"/>
</dbReference>
<dbReference type="Proteomes" id="UP001589854">
    <property type="component" value="Unassembled WGS sequence"/>
</dbReference>
<reference evidence="8 9" key="1">
    <citation type="submission" date="2024-09" db="EMBL/GenBank/DDBJ databases">
        <authorList>
            <person name="Sun Q."/>
            <person name="Mori K."/>
        </authorList>
    </citation>
    <scope>NUCLEOTIDE SEQUENCE [LARGE SCALE GENOMIC DNA]</scope>
    <source>
        <strain evidence="8 9">CCM 7228</strain>
    </source>
</reference>
<keyword evidence="3" id="KW-1003">Cell membrane</keyword>
<evidence type="ECO:0000256" key="7">
    <source>
        <dbReference type="SAM" id="Phobius"/>
    </source>
</evidence>
<evidence type="ECO:0000256" key="5">
    <source>
        <dbReference type="ARBA" id="ARBA00022989"/>
    </source>
</evidence>
<dbReference type="Pfam" id="PF03994">
    <property type="entry name" value="DUF350"/>
    <property type="match status" value="1"/>
</dbReference>
<dbReference type="PANTHER" id="PTHR40043:SF1">
    <property type="entry name" value="UPF0719 INNER MEMBRANE PROTEIN YJFL"/>
    <property type="match status" value="1"/>
</dbReference>
<dbReference type="PANTHER" id="PTHR40043">
    <property type="entry name" value="UPF0719 INNER MEMBRANE PROTEIN YJFL"/>
    <property type="match status" value="1"/>
</dbReference>
<dbReference type="InterPro" id="IPR007140">
    <property type="entry name" value="DUF350"/>
</dbReference>
<dbReference type="RefSeq" id="WP_378934959.1">
    <property type="nucleotide sequence ID" value="NZ_JBHLVO010000011.1"/>
</dbReference>
<sequence length="138" mass="15036">MIWSEIMDFQELWSTLLYFVVLMGVTVGCMAIFELITPFNDREEMKNGNTAVAIQFAGKIVGLSLVMFSSIFHNASLLAASVWGIIGFILMLIGYFIFEFLTPAFKVDQEIKNGNNSVAIVAASISLAIGIIVAGSIS</sequence>
<evidence type="ECO:0000256" key="2">
    <source>
        <dbReference type="ARBA" id="ARBA00005779"/>
    </source>
</evidence>
<feature type="transmembrane region" description="Helical" evidence="7">
    <location>
        <begin position="77"/>
        <end position="98"/>
    </location>
</feature>
<comment type="similarity">
    <text evidence="2">Belongs to the UPF0719 family.</text>
</comment>
<evidence type="ECO:0000256" key="6">
    <source>
        <dbReference type="ARBA" id="ARBA00023136"/>
    </source>
</evidence>
<evidence type="ECO:0000313" key="9">
    <source>
        <dbReference type="Proteomes" id="UP001589854"/>
    </source>
</evidence>
<organism evidence="8 9">
    <name type="scientific">Metabacillus herbersteinensis</name>
    <dbReference type="NCBI Taxonomy" id="283816"/>
    <lineage>
        <taxon>Bacteria</taxon>
        <taxon>Bacillati</taxon>
        <taxon>Bacillota</taxon>
        <taxon>Bacilli</taxon>
        <taxon>Bacillales</taxon>
        <taxon>Bacillaceae</taxon>
        <taxon>Metabacillus</taxon>
    </lineage>
</organism>
<accession>A0ABV6GFS9</accession>
<feature type="transmembrane region" description="Helical" evidence="7">
    <location>
        <begin position="118"/>
        <end position="137"/>
    </location>
</feature>
<keyword evidence="5 7" id="KW-1133">Transmembrane helix</keyword>
<feature type="transmembrane region" description="Helical" evidence="7">
    <location>
        <begin position="12"/>
        <end position="36"/>
    </location>
</feature>
<protein>
    <submittedName>
        <fullName evidence="8">DUF350 domain-containing protein</fullName>
    </submittedName>
</protein>
<evidence type="ECO:0000256" key="4">
    <source>
        <dbReference type="ARBA" id="ARBA00022692"/>
    </source>
</evidence>
<keyword evidence="4 7" id="KW-0812">Transmembrane</keyword>
<feature type="transmembrane region" description="Helical" evidence="7">
    <location>
        <begin position="48"/>
        <end position="71"/>
    </location>
</feature>
<evidence type="ECO:0000256" key="1">
    <source>
        <dbReference type="ARBA" id="ARBA00004651"/>
    </source>
</evidence>